<dbReference type="AlphaFoldDB" id="F0WXR0"/>
<organism evidence="1">
    <name type="scientific">Albugo laibachii Nc14</name>
    <dbReference type="NCBI Taxonomy" id="890382"/>
    <lineage>
        <taxon>Eukaryota</taxon>
        <taxon>Sar</taxon>
        <taxon>Stramenopiles</taxon>
        <taxon>Oomycota</taxon>
        <taxon>Peronosporomycetes</taxon>
        <taxon>Albuginales</taxon>
        <taxon>Albuginaceae</taxon>
        <taxon>Albugo</taxon>
    </lineage>
</organism>
<gene>
    <name evidence="1" type="primary">AlNc14C362G10996</name>
    <name evidence="1" type="ORF">ALNC14_124000</name>
</gene>
<sequence length="115" mass="13003">MTQCFSVEEVMEGIHEVFQRNFTRTQATKFFMGKKPEAHAVSMFLFLSAVSEAVGGADYISWISSSNVHPEFKQALTADVDTNRSDSGRQVEELCRFVQLMDSNFTIQAPRELKS</sequence>
<reference evidence="1" key="1">
    <citation type="journal article" date="2011" name="PLoS Biol.">
        <title>Gene gain and loss during evolution of obligate parasitism in the white rust pathogen of Arabidopsis thaliana.</title>
        <authorList>
            <person name="Kemen E."/>
            <person name="Gardiner A."/>
            <person name="Schultz-Larsen T."/>
            <person name="Kemen A.C."/>
            <person name="Balmuth A.L."/>
            <person name="Robert-Seilaniantz A."/>
            <person name="Bailey K."/>
            <person name="Holub E."/>
            <person name="Studholme D.J."/>
            <person name="Maclean D."/>
            <person name="Jones J.D."/>
        </authorList>
    </citation>
    <scope>NUCLEOTIDE SEQUENCE</scope>
</reference>
<protein>
    <submittedName>
        <fullName evidence="1">AlNc14C362G10996 protein</fullName>
    </submittedName>
</protein>
<reference evidence="1" key="2">
    <citation type="submission" date="2011-02" db="EMBL/GenBank/DDBJ databases">
        <authorList>
            <person name="MacLean D."/>
        </authorList>
    </citation>
    <scope>NUCLEOTIDE SEQUENCE</scope>
</reference>
<dbReference type="HOGENOM" id="CLU_2113513_0_0_1"/>
<name>F0WXR0_9STRA</name>
<proteinExistence type="predicted"/>
<accession>F0WXR0</accession>
<dbReference type="EMBL" id="FR824407">
    <property type="protein sequence ID" value="CCA26256.1"/>
    <property type="molecule type" value="Genomic_DNA"/>
</dbReference>
<evidence type="ECO:0000313" key="1">
    <source>
        <dbReference type="EMBL" id="CCA26256.1"/>
    </source>
</evidence>